<evidence type="ECO:0000256" key="5">
    <source>
        <dbReference type="SAM" id="MobiDB-lite"/>
    </source>
</evidence>
<dbReference type="AlphaFoldDB" id="A0A9P5SH07"/>
<dbReference type="InterPro" id="IPR050235">
    <property type="entry name" value="CK1_Ser-Thr_kinase"/>
</dbReference>
<evidence type="ECO:0000256" key="3">
    <source>
        <dbReference type="ARBA" id="ARBA00022840"/>
    </source>
</evidence>
<keyword evidence="8" id="KW-1185">Reference proteome</keyword>
<accession>A0A9P5SH07</accession>
<gene>
    <name evidence="7" type="primary">CSNK1A1</name>
    <name evidence="7" type="ORF">BG006_010575</name>
</gene>
<dbReference type="Proteomes" id="UP000696485">
    <property type="component" value="Unassembled WGS sequence"/>
</dbReference>
<dbReference type="Gene3D" id="3.30.200.20">
    <property type="entry name" value="Phosphorylase Kinase, domain 1"/>
    <property type="match status" value="1"/>
</dbReference>
<feature type="region of interest" description="Disordered" evidence="5">
    <location>
        <begin position="355"/>
        <end position="375"/>
    </location>
</feature>
<comment type="caution">
    <text evidence="7">The sequence shown here is derived from an EMBL/GenBank/DDBJ whole genome shotgun (WGS) entry which is preliminary data.</text>
</comment>
<evidence type="ECO:0000313" key="7">
    <source>
        <dbReference type="EMBL" id="KAF9325951.1"/>
    </source>
</evidence>
<dbReference type="Gene3D" id="1.10.510.10">
    <property type="entry name" value="Transferase(Phosphotransferase) domain 1"/>
    <property type="match status" value="1"/>
</dbReference>
<evidence type="ECO:0000256" key="4">
    <source>
        <dbReference type="PROSITE-ProRule" id="PRU10141"/>
    </source>
</evidence>
<feature type="region of interest" description="Disordered" evidence="5">
    <location>
        <begin position="406"/>
        <end position="462"/>
    </location>
</feature>
<dbReference type="EMBL" id="JAAAUY010000846">
    <property type="protein sequence ID" value="KAF9325951.1"/>
    <property type="molecule type" value="Genomic_DNA"/>
</dbReference>
<evidence type="ECO:0000256" key="2">
    <source>
        <dbReference type="ARBA" id="ARBA00022741"/>
    </source>
</evidence>
<keyword evidence="2 4" id="KW-0547">Nucleotide-binding</keyword>
<feature type="region of interest" description="Disordered" evidence="5">
    <location>
        <begin position="624"/>
        <end position="808"/>
    </location>
</feature>
<feature type="compositionally biased region" description="Basic and acidic residues" evidence="5">
    <location>
        <begin position="649"/>
        <end position="658"/>
    </location>
</feature>
<sequence length="808" mass="90135">MGSSTTIIGGEYQVLGKIGEGSFGEVFRAKHITTGVDYAVKREPVNELHPQLTHEAKMYEKLAGGEFIHKKGIVYRDIKPENFLLDADIDLPEAPMGKAHTPPTYPDQTMSFFNDTRQRQLSVESDHSMLSNLSSSPGSPIVLSYGKPHLSIVDFGLAAYYRDASGKHIPNKGNTKHKIGTARYASINVHAGREHSRRDDIESIGYMLLEFLIGTLPWSGITARTSRQGWAKMREIKEDTDLDELCDGLPRGFMTYIGYARSLKFDEEPDYEYLRKILQSSAGRGSEAQTVRCHKENQHSSSLPSGRSLEQCFKGLDIRPHDRNENRRDFKESFKTKALKDSRQDWRARPEYVPPTQEELHDFNPNSLWTITPPDVSKRGDPFSITANESSIHDDFKDKMEWGSVQGSFHDQDTDRSNFWPEEKPEIQPFHTRDDPQRTRKSSWGDDDPTARWGHDEVDPTLPLQNPTYDWSHHGTFESSDVRGARPGGKGNKGVTNGKHKNGTFGRQFAPQDARLYSNEPPFGLLPRSGGGGGGYQDTFKSPMIPYRNKSGGNNRDGAIGMGISLLNSGEPGVAFAPLLSKDVPLPLSPKQLSLASSFPSGSNTAGVGSEPGIELSRASANRPVPVDMNCSGNTPVPKLQSPRGRHFGFQDRGEHIHCNGNNQRNDYGYGDGHDNWNPHGQRRDRQHGSISYPDPSPSFDSPGYSQRSGGRLPGYKSGYNSQHQPHYNQQHQQQQYQQQPTQPHYRQHGHGSFDRSSPQSSVQNNGYYGRRRSRSRKNSNASQSSLEHRGHGTFGNAAGAAIKMKPK</sequence>
<feature type="binding site" evidence="4">
    <location>
        <position position="41"/>
    </location>
    <ligand>
        <name>ATP</name>
        <dbReference type="ChEBI" id="CHEBI:30616"/>
    </ligand>
</feature>
<protein>
    <recommendedName>
        <fullName evidence="1">non-specific serine/threonine protein kinase</fullName>
        <ecNumber evidence="1">2.7.11.1</ecNumber>
    </recommendedName>
</protein>
<feature type="compositionally biased region" description="Low complexity" evidence="5">
    <location>
        <begin position="690"/>
        <end position="706"/>
    </location>
</feature>
<proteinExistence type="predicted"/>
<keyword evidence="3 4" id="KW-0067">ATP-binding</keyword>
<keyword evidence="7" id="KW-0808">Transferase</keyword>
<evidence type="ECO:0000259" key="6">
    <source>
        <dbReference type="PROSITE" id="PS50011"/>
    </source>
</evidence>
<name>A0A9P5SH07_9FUNG</name>
<feature type="compositionally biased region" description="Basic and acidic residues" evidence="5">
    <location>
        <begin position="672"/>
        <end position="688"/>
    </location>
</feature>
<dbReference type="SUPFAM" id="SSF56112">
    <property type="entry name" value="Protein kinase-like (PK-like)"/>
    <property type="match status" value="1"/>
</dbReference>
<dbReference type="EC" id="2.7.11.1" evidence="1"/>
<dbReference type="GO" id="GO:0005524">
    <property type="term" value="F:ATP binding"/>
    <property type="evidence" value="ECO:0007669"/>
    <property type="project" value="UniProtKB-UniRule"/>
</dbReference>
<feature type="region of interest" description="Disordered" evidence="5">
    <location>
        <begin position="285"/>
        <end position="308"/>
    </location>
</feature>
<organism evidence="7 8">
    <name type="scientific">Podila minutissima</name>
    <dbReference type="NCBI Taxonomy" id="64525"/>
    <lineage>
        <taxon>Eukaryota</taxon>
        <taxon>Fungi</taxon>
        <taxon>Fungi incertae sedis</taxon>
        <taxon>Mucoromycota</taxon>
        <taxon>Mortierellomycotina</taxon>
        <taxon>Mortierellomycetes</taxon>
        <taxon>Mortierellales</taxon>
        <taxon>Mortierellaceae</taxon>
        <taxon>Podila</taxon>
    </lineage>
</organism>
<dbReference type="GO" id="GO:0004674">
    <property type="term" value="F:protein serine/threonine kinase activity"/>
    <property type="evidence" value="ECO:0007669"/>
    <property type="project" value="UniProtKB-EC"/>
</dbReference>
<dbReference type="InterPro" id="IPR017441">
    <property type="entry name" value="Protein_kinase_ATP_BS"/>
</dbReference>
<dbReference type="PROSITE" id="PS00108">
    <property type="entry name" value="PROTEIN_KINASE_ST"/>
    <property type="match status" value="1"/>
</dbReference>
<evidence type="ECO:0000256" key="1">
    <source>
        <dbReference type="ARBA" id="ARBA00012513"/>
    </source>
</evidence>
<dbReference type="InterPro" id="IPR008271">
    <property type="entry name" value="Ser/Thr_kinase_AS"/>
</dbReference>
<feature type="compositionally biased region" description="Basic and acidic residues" evidence="5">
    <location>
        <begin position="449"/>
        <end position="458"/>
    </location>
</feature>
<evidence type="ECO:0000313" key="8">
    <source>
        <dbReference type="Proteomes" id="UP000696485"/>
    </source>
</evidence>
<feature type="region of interest" description="Disordered" evidence="5">
    <location>
        <begin position="478"/>
        <end position="506"/>
    </location>
</feature>
<feature type="compositionally biased region" description="Low complexity" evidence="5">
    <location>
        <begin position="723"/>
        <end position="745"/>
    </location>
</feature>
<feature type="domain" description="Protein kinase" evidence="6">
    <location>
        <begin position="1"/>
        <end position="297"/>
    </location>
</feature>
<reference evidence="7" key="1">
    <citation type="journal article" date="2020" name="Fungal Divers.">
        <title>Resolving the Mortierellaceae phylogeny through synthesis of multi-gene phylogenetics and phylogenomics.</title>
        <authorList>
            <person name="Vandepol N."/>
            <person name="Liber J."/>
            <person name="Desiro A."/>
            <person name="Na H."/>
            <person name="Kennedy M."/>
            <person name="Barry K."/>
            <person name="Grigoriev I.V."/>
            <person name="Miller A.N."/>
            <person name="O'Donnell K."/>
            <person name="Stajich J.E."/>
            <person name="Bonito G."/>
        </authorList>
    </citation>
    <scope>NUCLEOTIDE SEQUENCE</scope>
    <source>
        <strain evidence="7">NVP1</strain>
    </source>
</reference>
<dbReference type="InterPro" id="IPR011009">
    <property type="entry name" value="Kinase-like_dom_sf"/>
</dbReference>
<dbReference type="InterPro" id="IPR000719">
    <property type="entry name" value="Prot_kinase_dom"/>
</dbReference>
<dbReference type="PANTHER" id="PTHR11909">
    <property type="entry name" value="CASEIN KINASE-RELATED"/>
    <property type="match status" value="1"/>
</dbReference>
<keyword evidence="7" id="KW-0418">Kinase</keyword>
<dbReference type="SMART" id="SM00220">
    <property type="entry name" value="S_TKc"/>
    <property type="match status" value="1"/>
</dbReference>
<dbReference type="PROSITE" id="PS00107">
    <property type="entry name" value="PROTEIN_KINASE_ATP"/>
    <property type="match status" value="1"/>
</dbReference>
<dbReference type="PROSITE" id="PS50011">
    <property type="entry name" value="PROTEIN_KINASE_DOM"/>
    <property type="match status" value="1"/>
</dbReference>
<feature type="compositionally biased region" description="Basic and acidic residues" evidence="5">
    <location>
        <begin position="410"/>
        <end position="438"/>
    </location>
</feature>